<dbReference type="InterPro" id="IPR052557">
    <property type="entry name" value="CAP/Cytokinesis_protein"/>
</dbReference>
<evidence type="ECO:0000313" key="3">
    <source>
        <dbReference type="Proteomes" id="UP001442364"/>
    </source>
</evidence>
<dbReference type="EMBL" id="JBBMER010000004">
    <property type="protein sequence ID" value="MEQ2379565.1"/>
    <property type="molecule type" value="Genomic_DNA"/>
</dbReference>
<sequence>MKNLYKPIHKRVCVILTLVLLSVALTGCTIPISFNMSSNSAMTIPKAAFSQSADTTEEIVQAIIASMDSDNNVCELFITDEELIDANKWLSLINGIEQLRCEYRRIKNGFNVRITYECWDNFAIIKAYRSESTYNLNERQLVLYDKYTKILEEIISPNQSDIEKEIAIHDYLVDNINYVDTGDSSYNAYSALINGIAVCSGYTECFKTLLDMLGIENATISGEAGGQQHIWNVVNLDNHWYHVDVTWDDPVGSSSDYIDHSYFNISADDMALDHTWDRSRYSAYEKCGAKYSYCRYKKLPLISNVNQLNKLIYSTVKNKTAHIEFTTTYNADLKEAISRTGQQLSYSYKNIDRVNYTLYSVTFTY</sequence>
<proteinExistence type="predicted"/>
<gene>
    <name evidence="2" type="ORF">WMO14_06700</name>
</gene>
<organism evidence="2 3">
    <name type="scientific">[Lactobacillus] rogosae</name>
    <dbReference type="NCBI Taxonomy" id="706562"/>
    <lineage>
        <taxon>Bacteria</taxon>
        <taxon>Bacillati</taxon>
        <taxon>Bacillota</taxon>
        <taxon>Clostridia</taxon>
        <taxon>Lachnospirales</taxon>
        <taxon>Lachnospiraceae</taxon>
        <taxon>Lachnospira</taxon>
    </lineage>
</organism>
<evidence type="ECO:0000313" key="2">
    <source>
        <dbReference type="EMBL" id="MEQ2379565.1"/>
    </source>
</evidence>
<dbReference type="InterPro" id="IPR002931">
    <property type="entry name" value="Transglutaminase-like"/>
</dbReference>
<dbReference type="Proteomes" id="UP001442364">
    <property type="component" value="Unassembled WGS sequence"/>
</dbReference>
<keyword evidence="3" id="KW-1185">Reference proteome</keyword>
<name>A0ABV1BVP6_9FIRM</name>
<evidence type="ECO:0000259" key="1">
    <source>
        <dbReference type="Pfam" id="PF01841"/>
    </source>
</evidence>
<accession>A0ABV1BVP6</accession>
<dbReference type="SUPFAM" id="SSF54001">
    <property type="entry name" value="Cysteine proteinases"/>
    <property type="match status" value="1"/>
</dbReference>
<dbReference type="RefSeq" id="WP_349153535.1">
    <property type="nucleotide sequence ID" value="NZ_DAWCMB010000032.1"/>
</dbReference>
<dbReference type="Gene3D" id="3.10.620.30">
    <property type="match status" value="1"/>
</dbReference>
<comment type="caution">
    <text evidence="2">The sequence shown here is derived from an EMBL/GenBank/DDBJ whole genome shotgun (WGS) entry which is preliminary data.</text>
</comment>
<dbReference type="PROSITE" id="PS51257">
    <property type="entry name" value="PROKAR_LIPOPROTEIN"/>
    <property type="match status" value="1"/>
</dbReference>
<protein>
    <submittedName>
        <fullName evidence="2">Transglutaminase domain-containing protein</fullName>
    </submittedName>
</protein>
<reference evidence="2 3" key="1">
    <citation type="submission" date="2024-03" db="EMBL/GenBank/DDBJ databases">
        <title>Human intestinal bacterial collection.</title>
        <authorList>
            <person name="Pauvert C."/>
            <person name="Hitch T.C.A."/>
            <person name="Clavel T."/>
        </authorList>
    </citation>
    <scope>NUCLEOTIDE SEQUENCE [LARGE SCALE GENOMIC DNA]</scope>
    <source>
        <strain evidence="2 3">CLA-AA-H255</strain>
    </source>
</reference>
<dbReference type="PANTHER" id="PTHR46333">
    <property type="entry name" value="CYTOKINESIS PROTEIN 3"/>
    <property type="match status" value="1"/>
</dbReference>
<dbReference type="PANTHER" id="PTHR46333:SF2">
    <property type="entry name" value="CYTOKINESIS PROTEIN 3"/>
    <property type="match status" value="1"/>
</dbReference>
<dbReference type="Pfam" id="PF01841">
    <property type="entry name" value="Transglut_core"/>
    <property type="match status" value="1"/>
</dbReference>
<feature type="domain" description="Transglutaminase-like" evidence="1">
    <location>
        <begin position="150"/>
        <end position="244"/>
    </location>
</feature>
<dbReference type="InterPro" id="IPR038765">
    <property type="entry name" value="Papain-like_cys_pep_sf"/>
</dbReference>